<dbReference type="GO" id="GO:0046983">
    <property type="term" value="F:protein dimerization activity"/>
    <property type="evidence" value="ECO:0007669"/>
    <property type="project" value="InterPro"/>
</dbReference>
<feature type="transmembrane region" description="Helical" evidence="9">
    <location>
        <begin position="126"/>
        <end position="148"/>
    </location>
</feature>
<evidence type="ECO:0000256" key="2">
    <source>
        <dbReference type="ARBA" id="ARBA00012438"/>
    </source>
</evidence>
<dbReference type="EMBL" id="NGFP01000038">
    <property type="protein sequence ID" value="OUC97412.1"/>
    <property type="molecule type" value="Genomic_DNA"/>
</dbReference>
<evidence type="ECO:0000256" key="1">
    <source>
        <dbReference type="ARBA" id="ARBA00000085"/>
    </source>
</evidence>
<organism evidence="11 12">
    <name type="scientific">Streptosporangium minutum</name>
    <dbReference type="NCBI Taxonomy" id="569862"/>
    <lineage>
        <taxon>Bacteria</taxon>
        <taxon>Bacillati</taxon>
        <taxon>Actinomycetota</taxon>
        <taxon>Actinomycetes</taxon>
        <taxon>Streptosporangiales</taxon>
        <taxon>Streptosporangiaceae</taxon>
        <taxon>Streptosporangium</taxon>
    </lineage>
</organism>
<evidence type="ECO:0000256" key="5">
    <source>
        <dbReference type="ARBA" id="ARBA00022741"/>
    </source>
</evidence>
<feature type="transmembrane region" description="Helical" evidence="9">
    <location>
        <begin position="35"/>
        <end position="51"/>
    </location>
</feature>
<feature type="transmembrane region" description="Helical" evidence="9">
    <location>
        <begin position="58"/>
        <end position="81"/>
    </location>
</feature>
<feature type="domain" description="Signal transduction histidine kinase subgroup 3 dimerisation and phosphoacceptor" evidence="10">
    <location>
        <begin position="180"/>
        <end position="245"/>
    </location>
</feature>
<keyword evidence="9" id="KW-1133">Transmembrane helix</keyword>
<gene>
    <name evidence="11" type="ORF">CA984_11195</name>
</gene>
<evidence type="ECO:0000313" key="12">
    <source>
        <dbReference type="Proteomes" id="UP000194761"/>
    </source>
</evidence>
<dbReference type="Proteomes" id="UP000194761">
    <property type="component" value="Unassembled WGS sequence"/>
</dbReference>
<keyword evidence="6 11" id="KW-0418">Kinase</keyword>
<keyword evidence="9" id="KW-0472">Membrane</keyword>
<evidence type="ECO:0000256" key="3">
    <source>
        <dbReference type="ARBA" id="ARBA00022553"/>
    </source>
</evidence>
<dbReference type="Gene3D" id="1.20.5.1930">
    <property type="match status" value="1"/>
</dbReference>
<dbReference type="InterPro" id="IPR011712">
    <property type="entry name" value="Sig_transdc_His_kin_sub3_dim/P"/>
</dbReference>
<feature type="transmembrane region" description="Helical" evidence="9">
    <location>
        <begin position="9"/>
        <end position="29"/>
    </location>
</feature>
<name>A0A243RRA5_9ACTN</name>
<protein>
    <recommendedName>
        <fullName evidence="2">histidine kinase</fullName>
        <ecNumber evidence="2">2.7.13.3</ecNumber>
    </recommendedName>
</protein>
<dbReference type="Gene3D" id="3.30.565.10">
    <property type="entry name" value="Histidine kinase-like ATPase, C-terminal domain"/>
    <property type="match status" value="1"/>
</dbReference>
<dbReference type="GO" id="GO:0005524">
    <property type="term" value="F:ATP binding"/>
    <property type="evidence" value="ECO:0007669"/>
    <property type="project" value="UniProtKB-KW"/>
</dbReference>
<dbReference type="SUPFAM" id="SSF55874">
    <property type="entry name" value="ATPase domain of HSP90 chaperone/DNA topoisomerase II/histidine kinase"/>
    <property type="match status" value="1"/>
</dbReference>
<dbReference type="GO" id="GO:0016020">
    <property type="term" value="C:membrane"/>
    <property type="evidence" value="ECO:0007669"/>
    <property type="project" value="InterPro"/>
</dbReference>
<keyword evidence="5" id="KW-0547">Nucleotide-binding</keyword>
<evidence type="ECO:0000256" key="9">
    <source>
        <dbReference type="SAM" id="Phobius"/>
    </source>
</evidence>
<keyword evidence="12" id="KW-1185">Reference proteome</keyword>
<sequence>MEGMRRDDTLWAVACFAGGLVLLAAGAYLHRATPAYLLAVPLLVSCLGVAVRRSSPMAALWLGLVAIVADCFLGPSMGTILVFTDNIYAAVRYGPARLSKWMLGITSVFAVVGGTAAGFVFRDLSLLAVAVVQLGLIGVTPVFTGMIMKQLHDRAESERSRAEQVARLAELDRQAAVDSERARMARELHDMIANHFSAIAIQSTAVLSRKDLTAEAVRNVLESIRENSVQGMAEMRTMIGLLRQDGEETEATRRRVADAEDLADRAREAGLEVRFRVDGDTRDLPASVDLAGYRIVQESLTNALKHGGKIVDLVIGYRPGLLTLTVDNPVNGAGRALPGAGAGLVGMRERVALVGGSIEAGPHNDGWRVRAELPTGEIS</sequence>
<accession>A0A243RRA5</accession>
<keyword evidence="3" id="KW-0597">Phosphoprotein</keyword>
<dbReference type="EC" id="2.7.13.3" evidence="2"/>
<keyword evidence="8" id="KW-0902">Two-component regulatory system</keyword>
<dbReference type="InterPro" id="IPR036890">
    <property type="entry name" value="HATPase_C_sf"/>
</dbReference>
<evidence type="ECO:0000259" key="10">
    <source>
        <dbReference type="Pfam" id="PF07730"/>
    </source>
</evidence>
<proteinExistence type="predicted"/>
<dbReference type="Pfam" id="PF07730">
    <property type="entry name" value="HisKA_3"/>
    <property type="match status" value="1"/>
</dbReference>
<reference evidence="11 12" key="1">
    <citation type="submission" date="2017-05" db="EMBL/GenBank/DDBJ databases">
        <title>Biotechnological potential of actinobacteria isolated from South African environments.</title>
        <authorList>
            <person name="Le Roes-Hill M."/>
            <person name="Prins A."/>
            <person name="Durrell K.A."/>
        </authorList>
    </citation>
    <scope>NUCLEOTIDE SEQUENCE [LARGE SCALE GENOMIC DNA]</scope>
    <source>
        <strain evidence="11">M26</strain>
    </source>
</reference>
<evidence type="ECO:0000256" key="8">
    <source>
        <dbReference type="ARBA" id="ARBA00023012"/>
    </source>
</evidence>
<evidence type="ECO:0000256" key="7">
    <source>
        <dbReference type="ARBA" id="ARBA00022840"/>
    </source>
</evidence>
<comment type="caution">
    <text evidence="11">The sequence shown here is derived from an EMBL/GenBank/DDBJ whole genome shotgun (WGS) entry which is preliminary data.</text>
</comment>
<dbReference type="PANTHER" id="PTHR24421:SF10">
    <property type="entry name" value="NITRATE_NITRITE SENSOR PROTEIN NARQ"/>
    <property type="match status" value="1"/>
</dbReference>
<dbReference type="GO" id="GO:0000155">
    <property type="term" value="F:phosphorelay sensor kinase activity"/>
    <property type="evidence" value="ECO:0007669"/>
    <property type="project" value="InterPro"/>
</dbReference>
<evidence type="ECO:0000256" key="4">
    <source>
        <dbReference type="ARBA" id="ARBA00022679"/>
    </source>
</evidence>
<evidence type="ECO:0000313" key="11">
    <source>
        <dbReference type="EMBL" id="OUC97412.1"/>
    </source>
</evidence>
<dbReference type="InterPro" id="IPR050482">
    <property type="entry name" value="Sensor_HK_TwoCompSys"/>
</dbReference>
<keyword evidence="4" id="KW-0808">Transferase</keyword>
<keyword evidence="9" id="KW-0812">Transmembrane</keyword>
<evidence type="ECO:0000256" key="6">
    <source>
        <dbReference type="ARBA" id="ARBA00022777"/>
    </source>
</evidence>
<comment type="catalytic activity">
    <reaction evidence="1">
        <text>ATP + protein L-histidine = ADP + protein N-phospho-L-histidine.</text>
        <dbReference type="EC" id="2.7.13.3"/>
    </reaction>
</comment>
<dbReference type="AlphaFoldDB" id="A0A243RRA5"/>
<dbReference type="CDD" id="cd16917">
    <property type="entry name" value="HATPase_UhpB-NarQ-NarX-like"/>
    <property type="match status" value="1"/>
</dbReference>
<dbReference type="PANTHER" id="PTHR24421">
    <property type="entry name" value="NITRATE/NITRITE SENSOR PROTEIN NARX-RELATED"/>
    <property type="match status" value="1"/>
</dbReference>
<feature type="transmembrane region" description="Helical" evidence="9">
    <location>
        <begin position="101"/>
        <end position="121"/>
    </location>
</feature>
<keyword evidence="7" id="KW-0067">ATP-binding</keyword>